<dbReference type="InterPro" id="IPR000008">
    <property type="entry name" value="C2_dom"/>
</dbReference>
<keyword evidence="7 9" id="KW-1133">Transmembrane helix</keyword>
<evidence type="ECO:0000259" key="10">
    <source>
        <dbReference type="PROSITE" id="PS50004"/>
    </source>
</evidence>
<dbReference type="PANTHER" id="PTHR45911:SF3">
    <property type="entry name" value="DYSFERLIN-RELATED"/>
    <property type="match status" value="1"/>
</dbReference>
<feature type="domain" description="C2" evidence="10">
    <location>
        <begin position="34"/>
        <end position="141"/>
    </location>
</feature>
<dbReference type="Ensembl" id="ENSCCRT00020010646.1">
    <property type="protein sequence ID" value="ENSCCRP00020009563.1"/>
    <property type="gene ID" value="ENSCCRG00020004757.1"/>
</dbReference>
<dbReference type="Gene3D" id="2.60.40.150">
    <property type="entry name" value="C2 domain"/>
    <property type="match status" value="3"/>
</dbReference>
<dbReference type="PROSITE" id="PS50004">
    <property type="entry name" value="C2"/>
    <property type="match status" value="3"/>
</dbReference>
<accession>A0A8C2CC89</accession>
<evidence type="ECO:0000256" key="2">
    <source>
        <dbReference type="ARBA" id="ARBA00007923"/>
    </source>
</evidence>
<keyword evidence="8 9" id="KW-0472">Membrane</keyword>
<keyword evidence="6" id="KW-0106">Calcium</keyword>
<dbReference type="Pfam" id="PF00168">
    <property type="entry name" value="C2"/>
    <property type="match status" value="3"/>
</dbReference>
<evidence type="ECO:0000256" key="1">
    <source>
        <dbReference type="ARBA" id="ARBA00004141"/>
    </source>
</evidence>
<keyword evidence="4" id="KW-0479">Metal-binding</keyword>
<evidence type="ECO:0000256" key="8">
    <source>
        <dbReference type="ARBA" id="ARBA00023136"/>
    </source>
</evidence>
<dbReference type="CDD" id="cd08377">
    <property type="entry name" value="C2C_MCTP_PRT"/>
    <property type="match status" value="1"/>
</dbReference>
<feature type="transmembrane region" description="Helical" evidence="9">
    <location>
        <begin position="588"/>
        <end position="616"/>
    </location>
</feature>
<dbReference type="Proteomes" id="UP000694701">
    <property type="component" value="Unplaced"/>
</dbReference>
<dbReference type="FunFam" id="2.60.40.150:FF:000050">
    <property type="entry name" value="Multiple C2 and transmembrane domain containing 1"/>
    <property type="match status" value="1"/>
</dbReference>
<dbReference type="SUPFAM" id="SSF49562">
    <property type="entry name" value="C2 domain (Calcium/lipid-binding domain, CaLB)"/>
    <property type="match status" value="3"/>
</dbReference>
<dbReference type="GO" id="GO:0030672">
    <property type="term" value="C:synaptic vesicle membrane"/>
    <property type="evidence" value="ECO:0007669"/>
    <property type="project" value="TreeGrafter"/>
</dbReference>
<dbReference type="PRINTS" id="PR00360">
    <property type="entry name" value="C2DOMAIN"/>
</dbReference>
<comment type="similarity">
    <text evidence="2">Belongs to the MCTP family.</text>
</comment>
<keyword evidence="5" id="KW-0677">Repeat</keyword>
<dbReference type="FunFam" id="2.60.40.150:FF:000019">
    <property type="entry name" value="Multiple C2 and transmembrane domain-containing protein 2 isoform 1"/>
    <property type="match status" value="1"/>
</dbReference>
<dbReference type="CDD" id="cd08376">
    <property type="entry name" value="C2B_MCTP_PRT"/>
    <property type="match status" value="1"/>
</dbReference>
<dbReference type="PANTHER" id="PTHR45911">
    <property type="entry name" value="C2 DOMAIN-CONTAINING PROTEIN"/>
    <property type="match status" value="1"/>
</dbReference>
<evidence type="ECO:0000256" key="5">
    <source>
        <dbReference type="ARBA" id="ARBA00022737"/>
    </source>
</evidence>
<evidence type="ECO:0000256" key="4">
    <source>
        <dbReference type="ARBA" id="ARBA00022723"/>
    </source>
</evidence>
<feature type="transmembrane region" description="Helical" evidence="9">
    <location>
        <begin position="501"/>
        <end position="525"/>
    </location>
</feature>
<keyword evidence="3 9" id="KW-0812">Transmembrane</keyword>
<comment type="subcellular location">
    <subcellularLocation>
        <location evidence="1">Membrane</location>
        <topology evidence="1">Multi-pass membrane protein</topology>
    </subcellularLocation>
</comment>
<evidence type="ECO:0000313" key="12">
    <source>
        <dbReference type="Proteomes" id="UP000694701"/>
    </source>
</evidence>
<feature type="domain" description="C2" evidence="10">
    <location>
        <begin position="144"/>
        <end position="261"/>
    </location>
</feature>
<evidence type="ECO:0000256" key="9">
    <source>
        <dbReference type="SAM" id="Phobius"/>
    </source>
</evidence>
<dbReference type="GO" id="GO:0005509">
    <property type="term" value="F:calcium ion binding"/>
    <property type="evidence" value="ECO:0007669"/>
    <property type="project" value="TreeGrafter"/>
</dbReference>
<evidence type="ECO:0000313" key="11">
    <source>
        <dbReference type="Ensembl" id="ENSCCRP00020009563.1"/>
    </source>
</evidence>
<proteinExistence type="inferred from homology"/>
<evidence type="ECO:0000256" key="7">
    <source>
        <dbReference type="ARBA" id="ARBA00022989"/>
    </source>
</evidence>
<name>A0A8C2CC89_CYPCA</name>
<protein>
    <submittedName>
        <fullName evidence="11">Multiple C2 domains, transmembrane 1b</fullName>
    </submittedName>
</protein>
<feature type="transmembrane region" description="Helical" evidence="9">
    <location>
        <begin position="270"/>
        <end position="292"/>
    </location>
</feature>
<reference evidence="11" key="1">
    <citation type="submission" date="2025-08" db="UniProtKB">
        <authorList>
            <consortium name="Ensembl"/>
        </authorList>
    </citation>
    <scope>IDENTIFICATION</scope>
</reference>
<dbReference type="AlphaFoldDB" id="A0A8C2CC89"/>
<feature type="domain" description="C2" evidence="10">
    <location>
        <begin position="303"/>
        <end position="416"/>
    </location>
</feature>
<dbReference type="SMART" id="SM00239">
    <property type="entry name" value="C2"/>
    <property type="match status" value="3"/>
</dbReference>
<dbReference type="GO" id="GO:0046928">
    <property type="term" value="P:regulation of neurotransmitter secretion"/>
    <property type="evidence" value="ECO:0007669"/>
    <property type="project" value="TreeGrafter"/>
</dbReference>
<evidence type="ECO:0000256" key="6">
    <source>
        <dbReference type="ARBA" id="ARBA00022837"/>
    </source>
</evidence>
<dbReference type="InterPro" id="IPR035892">
    <property type="entry name" value="C2_domain_sf"/>
</dbReference>
<sequence>MFGIIGFGCTECLKRFCQSVFGTMSFLQGINAADNGGKQPSLPTSAMYQLDIVLKRGNNLAIRDRGGTSDPYVKFKIAGKEVFRSKIIHKNLNPVWDERVCLIVDNLQVFDYDFGLQDDFMGSAYLYLDSLELQRYLVFIISQQQQNLRLSDLHRKSQLWRGIVSISLIEGRNLIPMDQNGLSDPYVRFKLGPQKYKSKTIPKTLNPQWREQFDLHLYDEEGGILEITVWDKDLGRRDDFIGQCQLDLSKLSREKTHKLELELEEDKGTLVLLVTLTATVAVSISDLSVNLLDDPDRRQQIIKRYSPIRSLLNLKDVGIVQVKILRAEELMAADVTGKSDPFCIAELCNDRLQTHTVYKTLNPEWNKVFTFNVKDIHSVLEITVYDEDRDRSADFLGKVAIPLLNICNSEQKAYVLKNKELTGPTKGVIFLEADVIFNAVKASLRTFVPPEQKYIEEESKVSKQLLQQNFNRVKRCVLFLINMGSYINSCFQWESPRRSICAFLIFVVVVWNFEIYMVPLSLLLLLTRNYFLNLPCACAFKQQDSEKRGFLDKFYAVQDVILTVQNALDEVASFGERVKNTFNWSVPFLSWLAITVLCAGATLIYFIPLRYIVLVWGINKFTKKLRNPYIIENNELLDFLSRVPSDVQLIQYKELKPETSLNPSKKRRNNPG</sequence>
<evidence type="ECO:0000256" key="3">
    <source>
        <dbReference type="ARBA" id="ARBA00022692"/>
    </source>
</evidence>
<organism evidence="11 12">
    <name type="scientific">Cyprinus carpio</name>
    <name type="common">Common carp</name>
    <dbReference type="NCBI Taxonomy" id="7962"/>
    <lineage>
        <taxon>Eukaryota</taxon>
        <taxon>Metazoa</taxon>
        <taxon>Chordata</taxon>
        <taxon>Craniata</taxon>
        <taxon>Vertebrata</taxon>
        <taxon>Euteleostomi</taxon>
        <taxon>Actinopterygii</taxon>
        <taxon>Neopterygii</taxon>
        <taxon>Teleostei</taxon>
        <taxon>Ostariophysi</taxon>
        <taxon>Cypriniformes</taxon>
        <taxon>Cyprinidae</taxon>
        <taxon>Cyprininae</taxon>
        <taxon>Cyprinus</taxon>
    </lineage>
</organism>